<dbReference type="Gene3D" id="3.90.1200.10">
    <property type="match status" value="1"/>
</dbReference>
<reference evidence="2 3" key="1">
    <citation type="journal article" date="2016" name="Genome Announc.">
        <title>Genome Sequence of Madurella mycetomatis mm55, Isolated from a Human Mycetoma Case in Sudan.</title>
        <authorList>
            <person name="Smit S."/>
            <person name="Derks M.F."/>
            <person name="Bervoets S."/>
            <person name="Fahal A."/>
            <person name="van Leeuwen W."/>
            <person name="van Belkum A."/>
            <person name="van de Sande W.W."/>
        </authorList>
    </citation>
    <scope>NUCLEOTIDE SEQUENCE [LARGE SCALE GENOMIC DNA]</scope>
    <source>
        <strain evidence="3">mm55</strain>
    </source>
</reference>
<gene>
    <name evidence="2" type="ORF">MMYC01_206695</name>
</gene>
<proteinExistence type="predicted"/>
<feature type="domain" description="Aminoglycoside phosphotransferase" evidence="1">
    <location>
        <begin position="332"/>
        <end position="378"/>
    </location>
</feature>
<comment type="caution">
    <text evidence="2">The sequence shown here is derived from an EMBL/GenBank/DDBJ whole genome shotgun (WGS) entry which is preliminary data.</text>
</comment>
<dbReference type="Proteomes" id="UP000078237">
    <property type="component" value="Unassembled WGS sequence"/>
</dbReference>
<evidence type="ECO:0000313" key="3">
    <source>
        <dbReference type="Proteomes" id="UP000078237"/>
    </source>
</evidence>
<keyword evidence="3" id="KW-1185">Reference proteome</keyword>
<dbReference type="SUPFAM" id="SSF56112">
    <property type="entry name" value="Protein kinase-like (PK-like)"/>
    <property type="match status" value="1"/>
</dbReference>
<sequence>MSWTHYLPDDRLKWTAGIDSYPIWPSEPNIPIIENIVRSVLSRFKGGHQAKDQFSVEFFADGARHKVYEVKHPSWPISYLFRVAVAVDPHLKLESEMATLQFLRQYTTIPTARPIAWNSSASNELGYEWCLIEKQPGVELREVWRQMPWEKKLDLADELAVVLSQLWSPKLKFREIGSLYLNDSPHGEVIVRDEGNLTFHVGPCVDGAFFAGRRRYLDCHRGPYLSCRSWLASLIEVEREVARTAKALLEDKGGMTPAHQATDWTELVEDELEIDDEDDFLGNYEALMEVCDDYVSLLPTVFPPEESPMRNVQPDLKLRNASVGNGQSSDRIHDDRAYPPPLAARFALHHSDLRDANILVDADTFKMTAIIDWETAMTVPDWYSRDYPLLFKTDEPLDEREPPIPGTYDEEDENYNGAVVASRDRWELRLLRSRFDEKLASLGWKDWKRSSRTDDAKLYFIQGVSELNNSLNRAKRRLNWATEALSGSS</sequence>
<dbReference type="OrthoDB" id="2906425at2759"/>
<feature type="domain" description="Aminoglycoside phosphotransferase" evidence="1">
    <location>
        <begin position="56"/>
        <end position="166"/>
    </location>
</feature>
<name>A0A175W2R7_9PEZI</name>
<evidence type="ECO:0000313" key="2">
    <source>
        <dbReference type="EMBL" id="KXX77749.1"/>
    </source>
</evidence>
<dbReference type="Pfam" id="PF01636">
    <property type="entry name" value="APH"/>
    <property type="match status" value="2"/>
</dbReference>
<dbReference type="InterPro" id="IPR002575">
    <property type="entry name" value="Aminoglycoside_PTrfase"/>
</dbReference>
<dbReference type="PANTHER" id="PTHR21310">
    <property type="entry name" value="AMINOGLYCOSIDE PHOSPHOTRANSFERASE-RELATED-RELATED"/>
    <property type="match status" value="1"/>
</dbReference>
<evidence type="ECO:0000259" key="1">
    <source>
        <dbReference type="Pfam" id="PF01636"/>
    </source>
</evidence>
<protein>
    <submittedName>
        <fullName evidence="2">Altered inheritance of mitochondria protein 9, mitochondrial</fullName>
    </submittedName>
</protein>
<dbReference type="EMBL" id="LCTW02000147">
    <property type="protein sequence ID" value="KXX77749.1"/>
    <property type="molecule type" value="Genomic_DNA"/>
</dbReference>
<accession>A0A175W2R7</accession>
<dbReference type="VEuPathDB" id="FungiDB:MMYC01_206695"/>
<dbReference type="PANTHER" id="PTHR21310:SF13">
    <property type="entry name" value="AMINOGLYCOSIDE PHOSPHOTRANSFERASE DOMAIN-CONTAINING PROTEIN"/>
    <property type="match status" value="1"/>
</dbReference>
<dbReference type="InterPro" id="IPR051678">
    <property type="entry name" value="AGP_Transferase"/>
</dbReference>
<dbReference type="AlphaFoldDB" id="A0A175W2R7"/>
<organism evidence="2 3">
    <name type="scientific">Madurella mycetomatis</name>
    <dbReference type="NCBI Taxonomy" id="100816"/>
    <lineage>
        <taxon>Eukaryota</taxon>
        <taxon>Fungi</taxon>
        <taxon>Dikarya</taxon>
        <taxon>Ascomycota</taxon>
        <taxon>Pezizomycotina</taxon>
        <taxon>Sordariomycetes</taxon>
        <taxon>Sordariomycetidae</taxon>
        <taxon>Sordariales</taxon>
        <taxon>Sordariales incertae sedis</taxon>
        <taxon>Madurella</taxon>
    </lineage>
</organism>
<dbReference type="InterPro" id="IPR011009">
    <property type="entry name" value="Kinase-like_dom_sf"/>
</dbReference>